<feature type="compositionally biased region" description="Polar residues" evidence="1">
    <location>
        <begin position="132"/>
        <end position="142"/>
    </location>
</feature>
<proteinExistence type="predicted"/>
<sequence length="795" mass="86950">MASLSVPSKSHPQSRHKSTGANPLHQQLEQALKASRAGSSNSGVNPIYEPGEEPKRWQPETPIVPLNDKFPTGSRFPKKKLSRNYDLMLSVSSSAYLNSESDSDGKSSPDREFIIHDSVRTTAPDMKKKKNQSSGAVSSQATAAKLKREERAEYYRSIGTGPDLSKTKQTEMKNTKVYNRLAGCDVTIYHPGRKAKKEFTSTVSEGLNLRIAISQHNLKILAVLHSEDGLTGATGFYNLASLNWHISSLPESSIRCYIDKMEDRHLAKTGRWQFKPTYFFEVKNQGKLEYGYSGQAKSAAITQAQVEEGQKCITEIRNSILNCLTQQKRTGFPQPVAWLAIHSLSPQTDGDDALTQIAATGTKFQFTSWNAVPMLLLQEKLMRSLKTLQDPAHEKKGCKHSDSEMISTETKEQYQKALDDAKAQATIGIPLENFEIRPRFPILGAPSKVTASRPPKASASDVSTSSDIASTYADELSSNEDSGAIQTFVQPIPPQSPGAVSEASPRPESPRKHIARIQGVQTSILENGHQIQNLHIKDLNKGVEQNIGPRQMEDRKPGKVGKYLHPTSADASFDSCSDSGVSEADPKQPNESAFLGSGQPNQKEQPAVTKEKPPTNSPNSGVSMGKHFKMSEEALNRVLAPKRAKRQEMAAQQMRLQSSRYATAKLSTSLNSYESSNESDAGGVSLPLYDLSENIKQIIAQRKKKLKVGSSAGYSSDGGVAVSSVSPSVASYWDVEIDRAIELASLSEDVNVSGESSALSPRGGPVFGEDIESLKKKFGIRAEKGKEDHKPTEFW</sequence>
<accession>A0AAV9X8Q1</accession>
<feature type="region of interest" description="Disordered" evidence="1">
    <location>
        <begin position="118"/>
        <end position="145"/>
    </location>
</feature>
<dbReference type="Proteomes" id="UP001365542">
    <property type="component" value="Unassembled WGS sequence"/>
</dbReference>
<dbReference type="AlphaFoldDB" id="A0AAV9X8Q1"/>
<gene>
    <name evidence="2" type="ORF">TWF694_010047</name>
</gene>
<keyword evidence="3" id="KW-1185">Reference proteome</keyword>
<feature type="compositionally biased region" description="Polar residues" evidence="1">
    <location>
        <begin position="19"/>
        <end position="29"/>
    </location>
</feature>
<organism evidence="2 3">
    <name type="scientific">Orbilia ellipsospora</name>
    <dbReference type="NCBI Taxonomy" id="2528407"/>
    <lineage>
        <taxon>Eukaryota</taxon>
        <taxon>Fungi</taxon>
        <taxon>Dikarya</taxon>
        <taxon>Ascomycota</taxon>
        <taxon>Pezizomycotina</taxon>
        <taxon>Orbiliomycetes</taxon>
        <taxon>Orbiliales</taxon>
        <taxon>Orbiliaceae</taxon>
        <taxon>Orbilia</taxon>
    </lineage>
</organism>
<evidence type="ECO:0000313" key="3">
    <source>
        <dbReference type="Proteomes" id="UP001365542"/>
    </source>
</evidence>
<feature type="compositionally biased region" description="Polar residues" evidence="1">
    <location>
        <begin position="1"/>
        <end position="11"/>
    </location>
</feature>
<dbReference type="EMBL" id="JAVHJO010000007">
    <property type="protein sequence ID" value="KAK6538464.1"/>
    <property type="molecule type" value="Genomic_DNA"/>
</dbReference>
<comment type="caution">
    <text evidence="2">The sequence shown here is derived from an EMBL/GenBank/DDBJ whole genome shotgun (WGS) entry which is preliminary data.</text>
</comment>
<feature type="region of interest" description="Disordered" evidence="1">
    <location>
        <begin position="1"/>
        <end position="79"/>
    </location>
</feature>
<feature type="compositionally biased region" description="Low complexity" evidence="1">
    <location>
        <begin position="568"/>
        <end position="579"/>
    </location>
</feature>
<protein>
    <submittedName>
        <fullName evidence="2">Uncharacterized protein</fullName>
    </submittedName>
</protein>
<feature type="region of interest" description="Disordered" evidence="1">
    <location>
        <begin position="548"/>
        <end position="625"/>
    </location>
</feature>
<reference evidence="2 3" key="1">
    <citation type="submission" date="2019-10" db="EMBL/GenBank/DDBJ databases">
        <authorList>
            <person name="Palmer J.M."/>
        </authorList>
    </citation>
    <scope>NUCLEOTIDE SEQUENCE [LARGE SCALE GENOMIC DNA]</scope>
    <source>
        <strain evidence="2 3">TWF694</strain>
    </source>
</reference>
<name>A0AAV9X8Q1_9PEZI</name>
<evidence type="ECO:0000313" key="2">
    <source>
        <dbReference type="EMBL" id="KAK6538464.1"/>
    </source>
</evidence>
<evidence type="ECO:0000256" key="1">
    <source>
        <dbReference type="SAM" id="MobiDB-lite"/>
    </source>
</evidence>
<feature type="region of interest" description="Disordered" evidence="1">
    <location>
        <begin position="488"/>
        <end position="511"/>
    </location>
</feature>